<organism evidence="2 3">
    <name type="scientific">Eumeta variegata</name>
    <name type="common">Bagworm moth</name>
    <name type="synonym">Eumeta japonica</name>
    <dbReference type="NCBI Taxonomy" id="151549"/>
    <lineage>
        <taxon>Eukaryota</taxon>
        <taxon>Metazoa</taxon>
        <taxon>Ecdysozoa</taxon>
        <taxon>Arthropoda</taxon>
        <taxon>Hexapoda</taxon>
        <taxon>Insecta</taxon>
        <taxon>Pterygota</taxon>
        <taxon>Neoptera</taxon>
        <taxon>Endopterygota</taxon>
        <taxon>Lepidoptera</taxon>
        <taxon>Glossata</taxon>
        <taxon>Ditrysia</taxon>
        <taxon>Tineoidea</taxon>
        <taxon>Psychidae</taxon>
        <taxon>Oiketicinae</taxon>
        <taxon>Eumeta</taxon>
    </lineage>
</organism>
<accession>A0A4C1X2U5</accession>
<dbReference type="AlphaFoldDB" id="A0A4C1X2U5"/>
<evidence type="ECO:0000313" key="3">
    <source>
        <dbReference type="Proteomes" id="UP000299102"/>
    </source>
</evidence>
<name>A0A4C1X2U5_EUMVA</name>
<protein>
    <submittedName>
        <fullName evidence="2">Uncharacterized protein</fullName>
    </submittedName>
</protein>
<dbReference type="EMBL" id="BGZK01000696">
    <property type="protein sequence ID" value="GBP56595.1"/>
    <property type="molecule type" value="Genomic_DNA"/>
</dbReference>
<keyword evidence="3" id="KW-1185">Reference proteome</keyword>
<feature type="region of interest" description="Disordered" evidence="1">
    <location>
        <begin position="14"/>
        <end position="50"/>
    </location>
</feature>
<reference evidence="2 3" key="1">
    <citation type="journal article" date="2019" name="Commun. Biol.">
        <title>The bagworm genome reveals a unique fibroin gene that provides high tensile strength.</title>
        <authorList>
            <person name="Kono N."/>
            <person name="Nakamura H."/>
            <person name="Ohtoshi R."/>
            <person name="Tomita M."/>
            <person name="Numata K."/>
            <person name="Arakawa K."/>
        </authorList>
    </citation>
    <scope>NUCLEOTIDE SEQUENCE [LARGE SCALE GENOMIC DNA]</scope>
</reference>
<sequence length="85" mass="9321">MYLQVTAFRVPVSSKSRRPKLASTERAFSARRSLDDGRPSGVKEADLDERKVRNHVPYPAHGPVLDVNSGLIVGSGSNLALNIQY</sequence>
<proteinExistence type="predicted"/>
<comment type="caution">
    <text evidence="2">The sequence shown here is derived from an EMBL/GenBank/DDBJ whole genome shotgun (WGS) entry which is preliminary data.</text>
</comment>
<evidence type="ECO:0000313" key="2">
    <source>
        <dbReference type="EMBL" id="GBP56595.1"/>
    </source>
</evidence>
<evidence type="ECO:0000256" key="1">
    <source>
        <dbReference type="SAM" id="MobiDB-lite"/>
    </source>
</evidence>
<gene>
    <name evidence="2" type="ORF">EVAR_80358_1</name>
</gene>
<feature type="compositionally biased region" description="Basic and acidic residues" evidence="1">
    <location>
        <begin position="32"/>
        <end position="50"/>
    </location>
</feature>
<dbReference type="Proteomes" id="UP000299102">
    <property type="component" value="Unassembled WGS sequence"/>
</dbReference>